<proteinExistence type="predicted"/>
<dbReference type="PROSITE" id="PS51257">
    <property type="entry name" value="PROKAR_LIPOPROTEIN"/>
    <property type="match status" value="1"/>
</dbReference>
<dbReference type="Gene3D" id="3.10.450.590">
    <property type="match status" value="1"/>
</dbReference>
<evidence type="ECO:0000313" key="2">
    <source>
        <dbReference type="Proteomes" id="UP000467132"/>
    </source>
</evidence>
<evidence type="ECO:0000313" key="1">
    <source>
        <dbReference type="EMBL" id="NBI07772.1"/>
    </source>
</evidence>
<sequence>MRNNRIIMIIIIALMFSSLIGCNNENEEINDNVKTPEETISSWADDIVENFLISIDKKDYESFSKDFSENMKEQLNESMFKEQVLLISELIGDYIKGSKELLTTEEVDENNIKLIYSSDYSNEKNEVIVTTVFNKESQLIEGLFINSEKIQNMQ</sequence>
<dbReference type="RefSeq" id="WP_160198242.1">
    <property type="nucleotide sequence ID" value="NZ_QXXA01000015.1"/>
</dbReference>
<dbReference type="EMBL" id="QXXA01000015">
    <property type="protein sequence ID" value="NBI07772.1"/>
    <property type="molecule type" value="Genomic_DNA"/>
</dbReference>
<keyword evidence="2" id="KW-1185">Reference proteome</keyword>
<dbReference type="Proteomes" id="UP000467132">
    <property type="component" value="Unassembled WGS sequence"/>
</dbReference>
<reference evidence="1 2" key="1">
    <citation type="submission" date="2018-08" db="EMBL/GenBank/DDBJ databases">
        <title>Murine metabolic-syndrome-specific gut microbial biobank.</title>
        <authorList>
            <person name="Liu C."/>
        </authorList>
    </citation>
    <scope>NUCLEOTIDE SEQUENCE [LARGE SCALE GENOMIC DNA]</scope>
    <source>
        <strain evidence="1 2">583</strain>
    </source>
</reference>
<comment type="caution">
    <text evidence="1">The sequence shown here is derived from an EMBL/GenBank/DDBJ whole genome shotgun (WGS) entry which is preliminary data.</text>
</comment>
<protein>
    <recommendedName>
        <fullName evidence="3">DUF3887 domain-containing protein</fullName>
    </recommendedName>
</protein>
<gene>
    <name evidence="1" type="ORF">D3Z33_13000</name>
</gene>
<accession>A0A845R2W3</accession>
<dbReference type="AlphaFoldDB" id="A0A845R2W3"/>
<evidence type="ECO:0008006" key="3">
    <source>
        <dbReference type="Google" id="ProtNLM"/>
    </source>
</evidence>
<name>A0A845R2W3_9CLOT</name>
<organism evidence="1 2">
    <name type="scientific">Senegalia massiliensis</name>
    <dbReference type="NCBI Taxonomy" id="1720316"/>
    <lineage>
        <taxon>Bacteria</taxon>
        <taxon>Bacillati</taxon>
        <taxon>Bacillota</taxon>
        <taxon>Clostridia</taxon>
        <taxon>Eubacteriales</taxon>
        <taxon>Clostridiaceae</taxon>
        <taxon>Senegalia</taxon>
    </lineage>
</organism>